<dbReference type="EMBL" id="JAWHQM010000057">
    <property type="protein sequence ID" value="KAK5635739.1"/>
    <property type="molecule type" value="Genomic_DNA"/>
</dbReference>
<proteinExistence type="predicted"/>
<evidence type="ECO:0008006" key="3">
    <source>
        <dbReference type="Google" id="ProtNLM"/>
    </source>
</evidence>
<accession>A0AAN7UWT0</accession>
<sequence>MSRNVCITAVDGHTGFLIAELLLSEPFASKVDLVVGLILDPSSARASELEGLGAKIVEHQPGCERVMVKTL</sequence>
<dbReference type="AlphaFoldDB" id="A0AAN7UWT0"/>
<evidence type="ECO:0000313" key="1">
    <source>
        <dbReference type="EMBL" id="KAK5635739.1"/>
    </source>
</evidence>
<dbReference type="Proteomes" id="UP001305414">
    <property type="component" value="Unassembled WGS sequence"/>
</dbReference>
<organism evidence="1 2">
    <name type="scientific">Xylaria bambusicola</name>
    <dbReference type="NCBI Taxonomy" id="326684"/>
    <lineage>
        <taxon>Eukaryota</taxon>
        <taxon>Fungi</taxon>
        <taxon>Dikarya</taxon>
        <taxon>Ascomycota</taxon>
        <taxon>Pezizomycotina</taxon>
        <taxon>Sordariomycetes</taxon>
        <taxon>Xylariomycetidae</taxon>
        <taxon>Xylariales</taxon>
        <taxon>Xylariaceae</taxon>
        <taxon>Xylaria</taxon>
    </lineage>
</organism>
<keyword evidence="2" id="KW-1185">Reference proteome</keyword>
<gene>
    <name evidence="1" type="ORF">RRF57_011451</name>
</gene>
<reference evidence="1 2" key="1">
    <citation type="submission" date="2023-10" db="EMBL/GenBank/DDBJ databases">
        <title>Draft genome sequence of Xylaria bambusicola isolate GMP-LS, the root and basal stem rot pathogen of sugarcane in Indonesia.</title>
        <authorList>
            <person name="Selvaraj P."/>
            <person name="Muralishankar V."/>
            <person name="Muruganantham S."/>
            <person name="Sp S."/>
            <person name="Haryani S."/>
            <person name="Lau K.J.X."/>
            <person name="Naqvi N.I."/>
        </authorList>
    </citation>
    <scope>NUCLEOTIDE SEQUENCE [LARGE SCALE GENOMIC DNA]</scope>
    <source>
        <strain evidence="1">GMP-LS</strain>
    </source>
</reference>
<protein>
    <recommendedName>
        <fullName evidence="3">NmrA-like domain-containing protein</fullName>
    </recommendedName>
</protein>
<evidence type="ECO:0000313" key="2">
    <source>
        <dbReference type="Proteomes" id="UP001305414"/>
    </source>
</evidence>
<name>A0AAN7UWT0_9PEZI</name>
<comment type="caution">
    <text evidence="1">The sequence shown here is derived from an EMBL/GenBank/DDBJ whole genome shotgun (WGS) entry which is preliminary data.</text>
</comment>